<dbReference type="InterPro" id="IPR027417">
    <property type="entry name" value="P-loop_NTPase"/>
</dbReference>
<comment type="function">
    <text evidence="7">Part of the ABC transporter complex PotABCD involved in spermidine/putrescine import. Responsible for energy coupling to the transport system.</text>
</comment>
<name>A0A8J2YKY9_9RHOB</name>
<keyword evidence="4 7" id="KW-0067">ATP-binding</keyword>
<evidence type="ECO:0000313" key="10">
    <source>
        <dbReference type="Proteomes" id="UP000602745"/>
    </source>
</evidence>
<evidence type="ECO:0000256" key="5">
    <source>
        <dbReference type="ARBA" id="ARBA00022967"/>
    </source>
</evidence>
<keyword evidence="10" id="KW-1185">Reference proteome</keyword>
<dbReference type="SUPFAM" id="SSF50331">
    <property type="entry name" value="MOP-like"/>
    <property type="match status" value="1"/>
</dbReference>
<dbReference type="EC" id="7.6.2.11" evidence="7"/>
<evidence type="ECO:0000256" key="7">
    <source>
        <dbReference type="RuleBase" id="RU364083"/>
    </source>
</evidence>
<dbReference type="PROSITE" id="PS50893">
    <property type="entry name" value="ABC_TRANSPORTER_2"/>
    <property type="match status" value="1"/>
</dbReference>
<comment type="caution">
    <text evidence="9">The sequence shown here is derived from an EMBL/GenBank/DDBJ whole genome shotgun (WGS) entry which is preliminary data.</text>
</comment>
<dbReference type="InterPro" id="IPR005893">
    <property type="entry name" value="PotA-like"/>
</dbReference>
<dbReference type="Pfam" id="PF00005">
    <property type="entry name" value="ABC_tran"/>
    <property type="match status" value="1"/>
</dbReference>
<protein>
    <recommendedName>
        <fullName evidence="7">Spermidine/putrescine import ATP-binding protein PotA</fullName>
        <ecNumber evidence="7">7.6.2.11</ecNumber>
    </recommendedName>
</protein>
<dbReference type="InterPro" id="IPR017871">
    <property type="entry name" value="ABC_transporter-like_CS"/>
</dbReference>
<keyword evidence="6 7" id="KW-0472">Membrane</keyword>
<dbReference type="InterPro" id="IPR008995">
    <property type="entry name" value="Mo/tungstate-bd_C_term_dom"/>
</dbReference>
<dbReference type="AlphaFoldDB" id="A0A8J2YKY9"/>
<dbReference type="EMBL" id="BMCP01000003">
    <property type="protein sequence ID" value="GGE49776.1"/>
    <property type="molecule type" value="Genomic_DNA"/>
</dbReference>
<dbReference type="PROSITE" id="PS00211">
    <property type="entry name" value="ABC_TRANSPORTER_1"/>
    <property type="match status" value="1"/>
</dbReference>
<dbReference type="FunFam" id="3.40.50.300:FF:000133">
    <property type="entry name" value="Spermidine/putrescine import ATP-binding protein PotA"/>
    <property type="match status" value="1"/>
</dbReference>
<dbReference type="RefSeq" id="WP_188410481.1">
    <property type="nucleotide sequence ID" value="NZ_BMCP01000003.1"/>
</dbReference>
<dbReference type="InterPro" id="IPR050093">
    <property type="entry name" value="ABC_SmlMolc_Importer"/>
</dbReference>
<keyword evidence="2 7" id="KW-1003">Cell membrane</keyword>
<keyword evidence="3 7" id="KW-0547">Nucleotide-binding</keyword>
<organism evidence="9 10">
    <name type="scientific">Agaricicola taiwanensis</name>
    <dbReference type="NCBI Taxonomy" id="591372"/>
    <lineage>
        <taxon>Bacteria</taxon>
        <taxon>Pseudomonadati</taxon>
        <taxon>Pseudomonadota</taxon>
        <taxon>Alphaproteobacteria</taxon>
        <taxon>Rhodobacterales</taxon>
        <taxon>Paracoccaceae</taxon>
        <taxon>Agaricicola</taxon>
    </lineage>
</organism>
<dbReference type="InterPro" id="IPR003439">
    <property type="entry name" value="ABC_transporter-like_ATP-bd"/>
</dbReference>
<proteinExistence type="inferred from homology"/>
<evidence type="ECO:0000256" key="1">
    <source>
        <dbReference type="ARBA" id="ARBA00022448"/>
    </source>
</evidence>
<dbReference type="PANTHER" id="PTHR42781">
    <property type="entry name" value="SPERMIDINE/PUTRESCINE IMPORT ATP-BINDING PROTEIN POTA"/>
    <property type="match status" value="1"/>
</dbReference>
<keyword evidence="1 7" id="KW-0813">Transport</keyword>
<evidence type="ECO:0000259" key="8">
    <source>
        <dbReference type="PROSITE" id="PS50893"/>
    </source>
</evidence>
<dbReference type="SMART" id="SM00382">
    <property type="entry name" value="AAA"/>
    <property type="match status" value="1"/>
</dbReference>
<evidence type="ECO:0000256" key="2">
    <source>
        <dbReference type="ARBA" id="ARBA00022475"/>
    </source>
</evidence>
<evidence type="ECO:0000256" key="4">
    <source>
        <dbReference type="ARBA" id="ARBA00022840"/>
    </source>
</evidence>
<dbReference type="Gene3D" id="2.40.50.100">
    <property type="match status" value="1"/>
</dbReference>
<dbReference type="SUPFAM" id="SSF52540">
    <property type="entry name" value="P-loop containing nucleoside triphosphate hydrolases"/>
    <property type="match status" value="1"/>
</dbReference>
<gene>
    <name evidence="7" type="primary">potA</name>
    <name evidence="9" type="ORF">GCM10007276_28660</name>
</gene>
<accession>A0A8J2YKY9</accession>
<comment type="similarity">
    <text evidence="7">Belongs to the ABC transporter superfamily. Spermidine/putrescine importer (TC 3.A.1.11.1) family.</text>
</comment>
<dbReference type="GO" id="GO:0005524">
    <property type="term" value="F:ATP binding"/>
    <property type="evidence" value="ECO:0007669"/>
    <property type="project" value="UniProtKB-KW"/>
</dbReference>
<dbReference type="GO" id="GO:0015847">
    <property type="term" value="P:putrescine transport"/>
    <property type="evidence" value="ECO:0007669"/>
    <property type="project" value="UniProtKB-ARBA"/>
</dbReference>
<dbReference type="Proteomes" id="UP000602745">
    <property type="component" value="Unassembled WGS sequence"/>
</dbReference>
<comment type="subunit">
    <text evidence="7">The complex is composed of two ATP-binding proteins (PotA), two transmembrane proteins (PotB and PotC) and a solute-binding protein (PotD).</text>
</comment>
<evidence type="ECO:0000256" key="3">
    <source>
        <dbReference type="ARBA" id="ARBA00022741"/>
    </source>
</evidence>
<comment type="catalytic activity">
    <reaction evidence="7">
        <text>ATP + H2O + polyamine-[polyamine-binding protein]Side 1 = ADP + phosphate + polyamineSide 2 + [polyamine-binding protein]Side 1.</text>
        <dbReference type="EC" id="7.6.2.11"/>
    </reaction>
</comment>
<dbReference type="Pfam" id="PF08402">
    <property type="entry name" value="TOBE_2"/>
    <property type="match status" value="1"/>
</dbReference>
<dbReference type="InterPro" id="IPR003593">
    <property type="entry name" value="AAA+_ATPase"/>
</dbReference>
<dbReference type="GO" id="GO:0015417">
    <property type="term" value="F:ABC-type polyamine transporter activity"/>
    <property type="evidence" value="ECO:0007669"/>
    <property type="project" value="UniProtKB-EC"/>
</dbReference>
<dbReference type="GO" id="GO:0043190">
    <property type="term" value="C:ATP-binding cassette (ABC) transporter complex"/>
    <property type="evidence" value="ECO:0007669"/>
    <property type="project" value="InterPro"/>
</dbReference>
<evidence type="ECO:0000313" key="9">
    <source>
        <dbReference type="EMBL" id="GGE49776.1"/>
    </source>
</evidence>
<reference evidence="9" key="1">
    <citation type="journal article" date="2014" name="Int. J. Syst. Evol. Microbiol.">
        <title>Complete genome sequence of Corynebacterium casei LMG S-19264T (=DSM 44701T), isolated from a smear-ripened cheese.</title>
        <authorList>
            <consortium name="US DOE Joint Genome Institute (JGI-PGF)"/>
            <person name="Walter F."/>
            <person name="Albersmeier A."/>
            <person name="Kalinowski J."/>
            <person name="Ruckert C."/>
        </authorList>
    </citation>
    <scope>NUCLEOTIDE SEQUENCE</scope>
    <source>
        <strain evidence="9">CCM 7684</strain>
    </source>
</reference>
<feature type="domain" description="ABC transporter" evidence="8">
    <location>
        <begin position="4"/>
        <end position="234"/>
    </location>
</feature>
<sequence>MAIVKLEGISKKYGDFIALDHLDLTVEKGEFLTLLGPSGSGKTTLLNIIAGMIQPSSGAIRIDGRDVTNLPTRQRGLGMVFQNYALMPHMSVFENVAFPLRVRRAREEDIRTSVSEVLKIVNLLDFARRKPHELSGGQQQRVAIARCLVYKPGLILMDEPLGALDKNLREQLQFEIKRLHSELGVTILYVTHDQEEALALSDRIILMNNGRVEQLGTPHDLYFHPQTVFAAQFLGESNVLAATVAGHDGEDQILNGKIGAIRSRPTSIAAGTEATVIVRPENIRRLRPGEHLSNEISGDLIETTFVGDATKYYVKTDNDTIIILKQLANAIPEDAGDKRVRIGWAAEHTLVLQKNV</sequence>
<reference evidence="9" key="2">
    <citation type="submission" date="2020-09" db="EMBL/GenBank/DDBJ databases">
        <authorList>
            <person name="Sun Q."/>
            <person name="Sedlacek I."/>
        </authorList>
    </citation>
    <scope>NUCLEOTIDE SEQUENCE</scope>
    <source>
        <strain evidence="9">CCM 7684</strain>
    </source>
</reference>
<dbReference type="Gene3D" id="3.40.50.300">
    <property type="entry name" value="P-loop containing nucleotide triphosphate hydrolases"/>
    <property type="match status" value="1"/>
</dbReference>
<dbReference type="PANTHER" id="PTHR42781:SF4">
    <property type="entry name" value="SPERMIDINE_PUTRESCINE IMPORT ATP-BINDING PROTEIN POTA"/>
    <property type="match status" value="1"/>
</dbReference>
<evidence type="ECO:0000256" key="6">
    <source>
        <dbReference type="ARBA" id="ARBA00023136"/>
    </source>
</evidence>
<dbReference type="GO" id="GO:0016887">
    <property type="term" value="F:ATP hydrolysis activity"/>
    <property type="evidence" value="ECO:0007669"/>
    <property type="project" value="InterPro"/>
</dbReference>
<dbReference type="NCBIfam" id="TIGR01187">
    <property type="entry name" value="potA"/>
    <property type="match status" value="1"/>
</dbReference>
<dbReference type="InterPro" id="IPR013611">
    <property type="entry name" value="Transp-assoc_OB_typ2"/>
</dbReference>
<keyword evidence="5 7" id="KW-1278">Translocase</keyword>